<protein>
    <submittedName>
        <fullName evidence="8">ATP-binding cassette domain-containing protein</fullName>
    </submittedName>
</protein>
<keyword evidence="6" id="KW-0029">Amino-acid transport</keyword>
<dbReference type="AlphaFoldDB" id="A0A9X1VZ32"/>
<proteinExistence type="inferred from homology"/>
<dbReference type="SUPFAM" id="SSF52540">
    <property type="entry name" value="P-loop containing nucleoside triphosphate hydrolases"/>
    <property type="match status" value="1"/>
</dbReference>
<evidence type="ECO:0000256" key="1">
    <source>
        <dbReference type="ARBA" id="ARBA00005417"/>
    </source>
</evidence>
<sequence length="245" mass="25523">MTTVMDAGAGRELELDQLMVQRGGKPVLHGVSLRIARGEVTALVGANGAGKSTTVMALAGVLPLSAGQVRLDGRPLALRRPEAVRAQGVAVVPEGHRVLGDLSVQDNLLAAATALPAPQARAAVAEMFALFPELMPKRDTPGRLLSGGQKQMVCIAQALVARPRYLAIDELSLGLAPAVVKRLAGVVQAVARQGVGVLLIEQFTTVALAVASRAYVLERGRVAFEGSAAELRAHPEILHSSYLAA</sequence>
<comment type="caution">
    <text evidence="8">The sequence shown here is derived from an EMBL/GenBank/DDBJ whole genome shotgun (WGS) entry which is preliminary data.</text>
</comment>
<keyword evidence="4" id="KW-0547">Nucleotide-binding</keyword>
<dbReference type="PANTHER" id="PTHR43820:SF4">
    <property type="entry name" value="HIGH-AFFINITY BRANCHED-CHAIN AMINO ACID TRANSPORT ATP-BINDING PROTEIN LIVF"/>
    <property type="match status" value="1"/>
</dbReference>
<keyword evidence="2" id="KW-0813">Transport</keyword>
<organism evidence="8 9">
    <name type="scientific">Variovorax terrae</name>
    <dbReference type="NCBI Taxonomy" id="2923278"/>
    <lineage>
        <taxon>Bacteria</taxon>
        <taxon>Pseudomonadati</taxon>
        <taxon>Pseudomonadota</taxon>
        <taxon>Betaproteobacteria</taxon>
        <taxon>Burkholderiales</taxon>
        <taxon>Comamonadaceae</taxon>
        <taxon>Variovorax</taxon>
    </lineage>
</organism>
<dbReference type="SMART" id="SM00382">
    <property type="entry name" value="AAA"/>
    <property type="match status" value="1"/>
</dbReference>
<evidence type="ECO:0000256" key="4">
    <source>
        <dbReference type="ARBA" id="ARBA00022741"/>
    </source>
</evidence>
<dbReference type="InterPro" id="IPR027417">
    <property type="entry name" value="P-loop_NTPase"/>
</dbReference>
<name>A0A9X1VZ32_9BURK</name>
<dbReference type="GO" id="GO:0015658">
    <property type="term" value="F:branched-chain amino acid transmembrane transporter activity"/>
    <property type="evidence" value="ECO:0007669"/>
    <property type="project" value="TreeGrafter"/>
</dbReference>
<evidence type="ECO:0000313" key="8">
    <source>
        <dbReference type="EMBL" id="MCJ0766015.1"/>
    </source>
</evidence>
<keyword evidence="3" id="KW-1003">Cell membrane</keyword>
<keyword evidence="9" id="KW-1185">Reference proteome</keyword>
<dbReference type="EMBL" id="JALGBI010000003">
    <property type="protein sequence ID" value="MCJ0766015.1"/>
    <property type="molecule type" value="Genomic_DNA"/>
</dbReference>
<dbReference type="InterPro" id="IPR003439">
    <property type="entry name" value="ABC_transporter-like_ATP-bd"/>
</dbReference>
<dbReference type="InterPro" id="IPR052156">
    <property type="entry name" value="BCAA_Transport_ATP-bd_LivF"/>
</dbReference>
<dbReference type="GO" id="GO:0005524">
    <property type="term" value="F:ATP binding"/>
    <property type="evidence" value="ECO:0007669"/>
    <property type="project" value="UniProtKB-KW"/>
</dbReference>
<dbReference type="GO" id="GO:0016887">
    <property type="term" value="F:ATP hydrolysis activity"/>
    <property type="evidence" value="ECO:0007669"/>
    <property type="project" value="InterPro"/>
</dbReference>
<evidence type="ECO:0000256" key="2">
    <source>
        <dbReference type="ARBA" id="ARBA00022448"/>
    </source>
</evidence>
<keyword evidence="5 8" id="KW-0067">ATP-binding</keyword>
<dbReference type="PROSITE" id="PS00211">
    <property type="entry name" value="ABC_TRANSPORTER_1"/>
    <property type="match status" value="1"/>
</dbReference>
<dbReference type="Pfam" id="PF00005">
    <property type="entry name" value="ABC_tran"/>
    <property type="match status" value="1"/>
</dbReference>
<accession>A0A9X1VZ32</accession>
<comment type="similarity">
    <text evidence="1">Belongs to the ABC transporter superfamily.</text>
</comment>
<dbReference type="InterPro" id="IPR003593">
    <property type="entry name" value="AAA+_ATPase"/>
</dbReference>
<dbReference type="InterPro" id="IPR017871">
    <property type="entry name" value="ABC_transporter-like_CS"/>
</dbReference>
<keyword evidence="3" id="KW-0472">Membrane</keyword>
<dbReference type="PROSITE" id="PS50893">
    <property type="entry name" value="ABC_TRANSPORTER_2"/>
    <property type="match status" value="1"/>
</dbReference>
<evidence type="ECO:0000313" key="9">
    <source>
        <dbReference type="Proteomes" id="UP001139447"/>
    </source>
</evidence>
<evidence type="ECO:0000256" key="6">
    <source>
        <dbReference type="ARBA" id="ARBA00022970"/>
    </source>
</evidence>
<dbReference type="GO" id="GO:0015807">
    <property type="term" value="P:L-amino acid transport"/>
    <property type="evidence" value="ECO:0007669"/>
    <property type="project" value="TreeGrafter"/>
</dbReference>
<dbReference type="Gene3D" id="3.40.50.300">
    <property type="entry name" value="P-loop containing nucleotide triphosphate hydrolases"/>
    <property type="match status" value="1"/>
</dbReference>
<evidence type="ECO:0000259" key="7">
    <source>
        <dbReference type="PROSITE" id="PS50893"/>
    </source>
</evidence>
<dbReference type="PANTHER" id="PTHR43820">
    <property type="entry name" value="HIGH-AFFINITY BRANCHED-CHAIN AMINO ACID TRANSPORT ATP-BINDING PROTEIN LIVF"/>
    <property type="match status" value="1"/>
</dbReference>
<dbReference type="Proteomes" id="UP001139447">
    <property type="component" value="Unassembled WGS sequence"/>
</dbReference>
<feature type="domain" description="ABC transporter" evidence="7">
    <location>
        <begin position="13"/>
        <end position="244"/>
    </location>
</feature>
<evidence type="ECO:0000256" key="5">
    <source>
        <dbReference type="ARBA" id="ARBA00022840"/>
    </source>
</evidence>
<reference evidence="8" key="1">
    <citation type="submission" date="2022-03" db="EMBL/GenBank/DDBJ databases">
        <authorList>
            <person name="Woo C.Y."/>
        </authorList>
    </citation>
    <scope>NUCLEOTIDE SEQUENCE</scope>
    <source>
        <strain evidence="8">CYS-02</strain>
    </source>
</reference>
<dbReference type="RefSeq" id="WP_243309591.1">
    <property type="nucleotide sequence ID" value="NZ_JALGBI010000003.1"/>
</dbReference>
<gene>
    <name evidence="8" type="ORF">MMF98_22605</name>
</gene>
<evidence type="ECO:0000256" key="3">
    <source>
        <dbReference type="ARBA" id="ARBA00022475"/>
    </source>
</evidence>